<evidence type="ECO:0000313" key="2">
    <source>
        <dbReference type="Proteomes" id="UP000676325"/>
    </source>
</evidence>
<keyword evidence="2" id="KW-1185">Reference proteome</keyword>
<comment type="caution">
    <text evidence="1">The sequence shown here is derived from an EMBL/GenBank/DDBJ whole genome shotgun (WGS) entry which is preliminary data.</text>
</comment>
<reference evidence="1" key="1">
    <citation type="submission" date="2021-04" db="EMBL/GenBank/DDBJ databases">
        <title>Genome based classification of Actinospica acidithermotolerans sp. nov., an actinobacterium isolated from an Indonesian hot spring.</title>
        <authorList>
            <person name="Kusuma A.B."/>
            <person name="Putra K.E."/>
            <person name="Nafisah S."/>
            <person name="Loh J."/>
            <person name="Nouioui I."/>
            <person name="Goodfellow M."/>
        </authorList>
    </citation>
    <scope>NUCLEOTIDE SEQUENCE</scope>
    <source>
        <strain evidence="1">MGRD01-02</strain>
    </source>
</reference>
<name>A0A941IL48_9ACTN</name>
<dbReference type="Gene3D" id="1.25.10.10">
    <property type="entry name" value="Leucine-rich Repeat Variant"/>
    <property type="match status" value="1"/>
</dbReference>
<gene>
    <name evidence="1" type="ORF">KDK95_25220</name>
</gene>
<dbReference type="Pfam" id="PF13646">
    <property type="entry name" value="HEAT_2"/>
    <property type="match status" value="1"/>
</dbReference>
<dbReference type="SUPFAM" id="SSF48371">
    <property type="entry name" value="ARM repeat"/>
    <property type="match status" value="1"/>
</dbReference>
<evidence type="ECO:0000313" key="1">
    <source>
        <dbReference type="EMBL" id="MBR7829632.1"/>
    </source>
</evidence>
<dbReference type="InterPro" id="IPR016024">
    <property type="entry name" value="ARM-type_fold"/>
</dbReference>
<dbReference type="AlphaFoldDB" id="A0A941IL48"/>
<dbReference type="EMBL" id="JAGSOH010000093">
    <property type="protein sequence ID" value="MBR7829632.1"/>
    <property type="molecule type" value="Genomic_DNA"/>
</dbReference>
<dbReference type="InterPro" id="IPR011989">
    <property type="entry name" value="ARM-like"/>
</dbReference>
<accession>A0A941IL48</accession>
<proteinExistence type="predicted"/>
<evidence type="ECO:0008006" key="3">
    <source>
        <dbReference type="Google" id="ProtNLM"/>
    </source>
</evidence>
<dbReference type="Proteomes" id="UP000676325">
    <property type="component" value="Unassembled WGS sequence"/>
</dbReference>
<dbReference type="RefSeq" id="WP_212520767.1">
    <property type="nucleotide sequence ID" value="NZ_JAGSOH010000093.1"/>
</dbReference>
<sequence length="301" mass="32984">MRMGLGWRRVAKMEEITRIIRRALGYPMEDYRRWVVLAELRGLDTALVYEAGETLMRSGDPSSMALAGQILDGVFILGSPGPGIREAGRVLLDEICEWDQDPAVLSAALHPYAQLGGTNAAMLLALLQHTDARVRASAAQLIATVENAVGDAGIEQALVQALEEDEDSDVRIRAAAGLYLLAQDDPECLERAAELFADYLADPEPEIRCAALVITTIDDLPRRLDLVAQELDAAEPAWPFVDLCSGVEVEAATPAARERIRLRLRELWEVRWAERVRPDLYPDPAERAEMLDAAIAACGSA</sequence>
<organism evidence="1 2">
    <name type="scientific">Actinospica acidithermotolerans</name>
    <dbReference type="NCBI Taxonomy" id="2828514"/>
    <lineage>
        <taxon>Bacteria</taxon>
        <taxon>Bacillati</taxon>
        <taxon>Actinomycetota</taxon>
        <taxon>Actinomycetes</taxon>
        <taxon>Catenulisporales</taxon>
        <taxon>Actinospicaceae</taxon>
        <taxon>Actinospica</taxon>
    </lineage>
</organism>
<protein>
    <recommendedName>
        <fullName evidence="3">HEAT repeat domain-containing protein</fullName>
    </recommendedName>
</protein>